<evidence type="ECO:0000313" key="1">
    <source>
        <dbReference type="EMBL" id="VAW56160.1"/>
    </source>
</evidence>
<name>A0A3B0WUI2_9ZZZZ</name>
<proteinExistence type="predicted"/>
<accession>A0A3B0WUI2</accession>
<reference evidence="1" key="1">
    <citation type="submission" date="2018-06" db="EMBL/GenBank/DDBJ databases">
        <authorList>
            <person name="Zhirakovskaya E."/>
        </authorList>
    </citation>
    <scope>NUCLEOTIDE SEQUENCE</scope>
</reference>
<dbReference type="AlphaFoldDB" id="A0A3B0WUI2"/>
<protein>
    <submittedName>
        <fullName evidence="1">Uncharacterized protein</fullName>
    </submittedName>
</protein>
<dbReference type="EMBL" id="UOFF01000190">
    <property type="protein sequence ID" value="VAW56160.1"/>
    <property type="molecule type" value="Genomic_DNA"/>
</dbReference>
<feature type="non-terminal residue" evidence="1">
    <location>
        <position position="36"/>
    </location>
</feature>
<sequence length="36" mass="4285">MRNLLRKIHFGQLLRKLSLNRPIIRLKFAQNLPQTG</sequence>
<organism evidence="1">
    <name type="scientific">hydrothermal vent metagenome</name>
    <dbReference type="NCBI Taxonomy" id="652676"/>
    <lineage>
        <taxon>unclassified sequences</taxon>
        <taxon>metagenomes</taxon>
        <taxon>ecological metagenomes</taxon>
    </lineage>
</organism>
<gene>
    <name evidence="1" type="ORF">MNBD_GAMMA07-2646</name>
</gene>